<proteinExistence type="predicted"/>
<dbReference type="InterPro" id="IPR001611">
    <property type="entry name" value="Leu-rich_rpt"/>
</dbReference>
<gene>
    <name evidence="1" type="ORF">LARSCL_LOCUS1642</name>
</gene>
<dbReference type="InterPro" id="IPR032675">
    <property type="entry name" value="LRR_dom_sf"/>
</dbReference>
<comment type="caution">
    <text evidence="1">The sequence shown here is derived from an EMBL/GenBank/DDBJ whole genome shotgun (WGS) entry which is preliminary data.</text>
</comment>
<reference evidence="1 2" key="1">
    <citation type="submission" date="2024-04" db="EMBL/GenBank/DDBJ databases">
        <authorList>
            <person name="Rising A."/>
            <person name="Reimegard J."/>
            <person name="Sonavane S."/>
            <person name="Akerstrom W."/>
            <person name="Nylinder S."/>
            <person name="Hedman E."/>
            <person name="Kallberg Y."/>
        </authorList>
    </citation>
    <scope>NUCLEOTIDE SEQUENCE [LARGE SCALE GENOMIC DNA]</scope>
</reference>
<evidence type="ECO:0008006" key="3">
    <source>
        <dbReference type="Google" id="ProtNLM"/>
    </source>
</evidence>
<evidence type="ECO:0000313" key="1">
    <source>
        <dbReference type="EMBL" id="CAL1263733.1"/>
    </source>
</evidence>
<accession>A0AAV1YXV3</accession>
<evidence type="ECO:0000313" key="2">
    <source>
        <dbReference type="Proteomes" id="UP001497382"/>
    </source>
</evidence>
<protein>
    <recommendedName>
        <fullName evidence="3">Leucine-rich repeat-containing protein</fullName>
    </recommendedName>
</protein>
<dbReference type="PANTHER" id="PTHR46282:SF1">
    <property type="entry name" value="LEUCINE-RICH REPEAT-CONTAINING PROTEIN 72-LIKE"/>
    <property type="match status" value="1"/>
</dbReference>
<name>A0AAV1YXV3_9ARAC</name>
<sequence length="215" mass="24591">MKVSAKDMRTNLQILTDEGTITAVVEPEKKITAAYQNMRAIPNVLMDNYSEWVEVLDLSHNKLRDVSSLVEMKNLHTLILDHNLIVSTTVLPRLPRLRVLWLNFNLISEVSLFIPPLARSCPNLRYLSLMGNLAAPIISDPATSEAQGIYRQYVIGHFDHLRYLDDQPVATIERIKCVKTEPSFMDLLREDLHDIIHDIRGALKIKVDRKLNNIV</sequence>
<dbReference type="Pfam" id="PF14580">
    <property type="entry name" value="LRR_9"/>
    <property type="match status" value="1"/>
</dbReference>
<dbReference type="PANTHER" id="PTHR46282">
    <property type="entry name" value="LEUCINE-RICH MELANOCYTE DIFFERENTIATION-ASSOCIATED PROTEIN"/>
    <property type="match status" value="1"/>
</dbReference>
<dbReference type="SUPFAM" id="SSF52058">
    <property type="entry name" value="L domain-like"/>
    <property type="match status" value="1"/>
</dbReference>
<dbReference type="EMBL" id="CAXIEN010000010">
    <property type="protein sequence ID" value="CAL1263733.1"/>
    <property type="molecule type" value="Genomic_DNA"/>
</dbReference>
<dbReference type="Gene3D" id="3.80.10.10">
    <property type="entry name" value="Ribonuclease Inhibitor"/>
    <property type="match status" value="1"/>
</dbReference>
<dbReference type="AlphaFoldDB" id="A0AAV1YXV3"/>
<dbReference type="InterPro" id="IPR043313">
    <property type="entry name" value="LRMDA"/>
</dbReference>
<dbReference type="Proteomes" id="UP001497382">
    <property type="component" value="Unassembled WGS sequence"/>
</dbReference>
<keyword evidence="2" id="KW-1185">Reference proteome</keyword>
<organism evidence="1 2">
    <name type="scientific">Larinioides sclopetarius</name>
    <dbReference type="NCBI Taxonomy" id="280406"/>
    <lineage>
        <taxon>Eukaryota</taxon>
        <taxon>Metazoa</taxon>
        <taxon>Ecdysozoa</taxon>
        <taxon>Arthropoda</taxon>
        <taxon>Chelicerata</taxon>
        <taxon>Arachnida</taxon>
        <taxon>Araneae</taxon>
        <taxon>Araneomorphae</taxon>
        <taxon>Entelegynae</taxon>
        <taxon>Araneoidea</taxon>
        <taxon>Araneidae</taxon>
        <taxon>Larinioides</taxon>
    </lineage>
</organism>
<dbReference type="PROSITE" id="PS51450">
    <property type="entry name" value="LRR"/>
    <property type="match status" value="2"/>
</dbReference>